<comment type="caution">
    <text evidence="2">The sequence shown here is derived from an EMBL/GenBank/DDBJ whole genome shotgun (WGS) entry which is preliminary data.</text>
</comment>
<proteinExistence type="predicted"/>
<dbReference type="EMBL" id="BART01009337">
    <property type="protein sequence ID" value="GAG66777.1"/>
    <property type="molecule type" value="Genomic_DNA"/>
</dbReference>
<name>X1A9R3_9ZZZZ</name>
<evidence type="ECO:0000256" key="1">
    <source>
        <dbReference type="SAM" id="Phobius"/>
    </source>
</evidence>
<keyword evidence="1" id="KW-0472">Membrane</keyword>
<organism evidence="2">
    <name type="scientific">marine sediment metagenome</name>
    <dbReference type="NCBI Taxonomy" id="412755"/>
    <lineage>
        <taxon>unclassified sequences</taxon>
        <taxon>metagenomes</taxon>
        <taxon>ecological metagenomes</taxon>
    </lineage>
</organism>
<protein>
    <submittedName>
        <fullName evidence="2">Uncharacterized protein</fullName>
    </submittedName>
</protein>
<evidence type="ECO:0000313" key="2">
    <source>
        <dbReference type="EMBL" id="GAG66777.1"/>
    </source>
</evidence>
<sequence length="42" mass="4597">FMSLILSLAGWLASYLVVVVARLLAFIVVGCRFLQLPTQMGV</sequence>
<dbReference type="AlphaFoldDB" id="X1A9R3"/>
<reference evidence="2" key="1">
    <citation type="journal article" date="2014" name="Front. Microbiol.">
        <title>High frequency of phylogenetically diverse reductive dehalogenase-homologous genes in deep subseafloor sedimentary metagenomes.</title>
        <authorList>
            <person name="Kawai M."/>
            <person name="Futagami T."/>
            <person name="Toyoda A."/>
            <person name="Takaki Y."/>
            <person name="Nishi S."/>
            <person name="Hori S."/>
            <person name="Arai W."/>
            <person name="Tsubouchi T."/>
            <person name="Morono Y."/>
            <person name="Uchiyama I."/>
            <person name="Ito T."/>
            <person name="Fujiyama A."/>
            <person name="Inagaki F."/>
            <person name="Takami H."/>
        </authorList>
    </citation>
    <scope>NUCLEOTIDE SEQUENCE</scope>
    <source>
        <strain evidence="2">Expedition CK06-06</strain>
    </source>
</reference>
<accession>X1A9R3</accession>
<gene>
    <name evidence="2" type="ORF">S01H4_20717</name>
</gene>
<keyword evidence="1" id="KW-1133">Transmembrane helix</keyword>
<feature type="non-terminal residue" evidence="2">
    <location>
        <position position="1"/>
    </location>
</feature>
<keyword evidence="1" id="KW-0812">Transmembrane</keyword>
<feature type="transmembrane region" description="Helical" evidence="1">
    <location>
        <begin position="12"/>
        <end position="34"/>
    </location>
</feature>